<evidence type="ECO:0000313" key="1">
    <source>
        <dbReference type="EMBL" id="CAB3982287.1"/>
    </source>
</evidence>
<gene>
    <name evidence="1" type="ORF">PACLA_8A022243</name>
</gene>
<sequence length="172" mass="19606">MSVPNFEEINFKDYPNCAIFGAVAGSLGTLVMFISGFCIYKRWLKWRERYKKARRLKRRKRSVPVENVLSPRMSEHNSEPIYEDITAVDRLADTSHIYQHFAELSPVDLPPPVPALYSNMTFSTISQDTQSLPDTVVEGEGSEAPTNIIPPYISRYDSLVTWLKNMSTGVQE</sequence>
<evidence type="ECO:0000313" key="2">
    <source>
        <dbReference type="Proteomes" id="UP001152795"/>
    </source>
</evidence>
<dbReference type="Proteomes" id="UP001152795">
    <property type="component" value="Unassembled WGS sequence"/>
</dbReference>
<dbReference type="AlphaFoldDB" id="A0A7D9HI75"/>
<dbReference type="EMBL" id="CACRXK020000486">
    <property type="protein sequence ID" value="CAB3982287.1"/>
    <property type="molecule type" value="Genomic_DNA"/>
</dbReference>
<name>A0A7D9HI75_PARCT</name>
<proteinExistence type="predicted"/>
<protein>
    <submittedName>
        <fullName evidence="1">Uncharacterized protein</fullName>
    </submittedName>
</protein>
<comment type="caution">
    <text evidence="1">The sequence shown here is derived from an EMBL/GenBank/DDBJ whole genome shotgun (WGS) entry which is preliminary data.</text>
</comment>
<accession>A0A7D9HI75</accession>
<organism evidence="1 2">
    <name type="scientific">Paramuricea clavata</name>
    <name type="common">Red gorgonian</name>
    <name type="synonym">Violescent sea-whip</name>
    <dbReference type="NCBI Taxonomy" id="317549"/>
    <lineage>
        <taxon>Eukaryota</taxon>
        <taxon>Metazoa</taxon>
        <taxon>Cnidaria</taxon>
        <taxon>Anthozoa</taxon>
        <taxon>Octocorallia</taxon>
        <taxon>Malacalcyonacea</taxon>
        <taxon>Plexauridae</taxon>
        <taxon>Paramuricea</taxon>
    </lineage>
</organism>
<keyword evidence="2" id="KW-1185">Reference proteome</keyword>
<reference evidence="1" key="1">
    <citation type="submission" date="2020-04" db="EMBL/GenBank/DDBJ databases">
        <authorList>
            <person name="Alioto T."/>
            <person name="Alioto T."/>
            <person name="Gomez Garrido J."/>
        </authorList>
    </citation>
    <scope>NUCLEOTIDE SEQUENCE</scope>
    <source>
        <strain evidence="1">A484AB</strain>
    </source>
</reference>